<dbReference type="PANTHER" id="PTHR43581">
    <property type="entry name" value="ATP/GTP PHOSPHATASE"/>
    <property type="match status" value="1"/>
</dbReference>
<dbReference type="EMBL" id="JAEHTE010000014">
    <property type="protein sequence ID" value="MBI6884974.1"/>
    <property type="molecule type" value="Genomic_DNA"/>
</dbReference>
<dbReference type="AlphaFoldDB" id="A0A8I1EGT9"/>
<dbReference type="GO" id="GO:0016887">
    <property type="term" value="F:ATP hydrolysis activity"/>
    <property type="evidence" value="ECO:0007669"/>
    <property type="project" value="InterPro"/>
</dbReference>
<dbReference type="GO" id="GO:0005524">
    <property type="term" value="F:ATP binding"/>
    <property type="evidence" value="ECO:0007669"/>
    <property type="project" value="UniProtKB-KW"/>
</dbReference>
<sequence>MRIANLVVQNFRGLRSLIWQPGSQAMSCIIGPGDSAKTTVLDAIEATLSPRWITFSEPDFYLGNSLNPITIEVTIAELSKALLSDQRFGLYIRGLADDGTVYDEPEAHHDPALTIRLTVDATMEPVWELICDRYPTPRVLSNRDRSLFGVVRLAGEEARHLTWGQGSVLARMTGNTEGTANQLAEAYRVAKQTANLSSISSLVDTAKQAEQLAKQLGAYVIHEFGPDLELGRGGFSSGSIALHDGTTPLRMSGLGTRRLATLAIQRAAIKEGAIVLVDEIEQGLEPHRVLGAVSALRSAQELAKSSSAPTGQLLITTHSEVVLSELKSDALFIMRRTREGDACIRSVPSDSFSRILKHAPRALFAKRILVCEGATELGLMLGLRELFRVRHADVPIEHLGVAIIDGSGAAAPGLAMALAGLGYSTALFRDSDQALKANVVGLLQAQNVQVFEYGELQCTEMAIFRACWPDIVDKLIHAAVASLGEATIFAQLRPAFPGVEVTAPFATWLAAFPGAEDNWGRIANLAIQFKWFKSEERGRAISAIVDEVVQQGQPSPLSGCIGSIERWVYAQ</sequence>
<dbReference type="SUPFAM" id="SSF52540">
    <property type="entry name" value="P-loop containing nucleoside triphosphate hydrolases"/>
    <property type="match status" value="1"/>
</dbReference>
<dbReference type="PANTHER" id="PTHR43581:SF4">
    <property type="entry name" value="ATP_GTP PHOSPHATASE"/>
    <property type="match status" value="1"/>
</dbReference>
<organism evidence="2 3">
    <name type="scientific">Pseudomonas putida</name>
    <name type="common">Arthrobacter siderocapsulatus</name>
    <dbReference type="NCBI Taxonomy" id="303"/>
    <lineage>
        <taxon>Bacteria</taxon>
        <taxon>Pseudomonadati</taxon>
        <taxon>Pseudomonadota</taxon>
        <taxon>Gammaproteobacteria</taxon>
        <taxon>Pseudomonadales</taxon>
        <taxon>Pseudomonadaceae</taxon>
        <taxon>Pseudomonas</taxon>
    </lineage>
</organism>
<gene>
    <name evidence="2" type="ORF">JEU22_13755</name>
</gene>
<dbReference type="Pfam" id="PF13304">
    <property type="entry name" value="AAA_21"/>
    <property type="match status" value="1"/>
</dbReference>
<dbReference type="InterPro" id="IPR027417">
    <property type="entry name" value="P-loop_NTPase"/>
</dbReference>
<protein>
    <submittedName>
        <fullName evidence="2">ATP-binding protein</fullName>
    </submittedName>
</protein>
<dbReference type="InterPro" id="IPR003959">
    <property type="entry name" value="ATPase_AAA_core"/>
</dbReference>
<accession>A0A8I1EGT9</accession>
<evidence type="ECO:0000259" key="1">
    <source>
        <dbReference type="Pfam" id="PF13304"/>
    </source>
</evidence>
<dbReference type="Gene3D" id="3.40.50.300">
    <property type="entry name" value="P-loop containing nucleotide triphosphate hydrolases"/>
    <property type="match status" value="2"/>
</dbReference>
<reference evidence="2" key="1">
    <citation type="submission" date="2020-12" db="EMBL/GenBank/DDBJ databases">
        <title>Enhanced detection system for hospital associated transmission using whole genome sequencing surveillance.</title>
        <authorList>
            <person name="Harrison L.H."/>
            <person name="Van Tyne D."/>
            <person name="Marsh J.W."/>
            <person name="Griffith M.P."/>
            <person name="Snyder D.J."/>
            <person name="Cooper V.S."/>
            <person name="Mustapha M."/>
        </authorList>
    </citation>
    <scope>NUCLEOTIDE SEQUENCE</scope>
    <source>
        <strain evidence="2">PSB00042</strain>
    </source>
</reference>
<feature type="domain" description="ATPase AAA-type core" evidence="1">
    <location>
        <begin position="243"/>
        <end position="324"/>
    </location>
</feature>
<dbReference type="InterPro" id="IPR051396">
    <property type="entry name" value="Bact_Antivir_Def_Nuclease"/>
</dbReference>
<evidence type="ECO:0000313" key="2">
    <source>
        <dbReference type="EMBL" id="MBI6884974.1"/>
    </source>
</evidence>
<comment type="caution">
    <text evidence="2">The sequence shown here is derived from an EMBL/GenBank/DDBJ whole genome shotgun (WGS) entry which is preliminary data.</text>
</comment>
<keyword evidence="2" id="KW-0067">ATP-binding</keyword>
<name>A0A8I1EGT9_PSEPU</name>
<evidence type="ECO:0000313" key="3">
    <source>
        <dbReference type="Proteomes" id="UP000637061"/>
    </source>
</evidence>
<dbReference type="Proteomes" id="UP000637061">
    <property type="component" value="Unassembled WGS sequence"/>
</dbReference>
<dbReference type="RefSeq" id="WP_198747376.1">
    <property type="nucleotide sequence ID" value="NZ_JAEHTE010000014.1"/>
</dbReference>
<proteinExistence type="predicted"/>
<keyword evidence="2" id="KW-0547">Nucleotide-binding</keyword>